<feature type="compositionally biased region" description="Basic and acidic residues" evidence="1">
    <location>
        <begin position="58"/>
        <end position="67"/>
    </location>
</feature>
<dbReference type="eggNOG" id="ENOG502R6UR">
    <property type="taxonomic scope" value="Eukaryota"/>
</dbReference>
<reference evidence="3" key="1">
    <citation type="journal article" date="2006" name="Science">
        <title>Phytophthora genome sequences uncover evolutionary origins and mechanisms of pathogenesis.</title>
        <authorList>
            <person name="Tyler B.M."/>
            <person name="Tripathy S."/>
            <person name="Zhang X."/>
            <person name="Dehal P."/>
            <person name="Jiang R.H."/>
            <person name="Aerts A."/>
            <person name="Arredondo F.D."/>
            <person name="Baxter L."/>
            <person name="Bensasson D."/>
            <person name="Beynon J.L."/>
            <person name="Chapman J."/>
            <person name="Damasceno C.M."/>
            <person name="Dorrance A.E."/>
            <person name="Dou D."/>
            <person name="Dickerman A.W."/>
            <person name="Dubchak I.L."/>
            <person name="Garbelotto M."/>
            <person name="Gijzen M."/>
            <person name="Gordon S.G."/>
            <person name="Govers F."/>
            <person name="Grunwald N.J."/>
            <person name="Huang W."/>
            <person name="Ivors K.L."/>
            <person name="Jones R.W."/>
            <person name="Kamoun S."/>
            <person name="Krampis K."/>
            <person name="Lamour K.H."/>
            <person name="Lee M.K."/>
            <person name="McDonald W.H."/>
            <person name="Medina M."/>
            <person name="Meijer H.J."/>
            <person name="Nordberg E.K."/>
            <person name="Maclean D.J."/>
            <person name="Ospina-Giraldo M.D."/>
            <person name="Morris P.F."/>
            <person name="Phuntumart V."/>
            <person name="Putnam N.H."/>
            <person name="Rash S."/>
            <person name="Rose J.K."/>
            <person name="Sakihama Y."/>
            <person name="Salamov A.A."/>
            <person name="Savidor A."/>
            <person name="Scheuring C.F."/>
            <person name="Smith B.M."/>
            <person name="Sobral B.W."/>
            <person name="Terry A."/>
            <person name="Torto-Alalibo T.A."/>
            <person name="Win J."/>
            <person name="Xu Z."/>
            <person name="Zhang H."/>
            <person name="Grigoriev I.V."/>
            <person name="Rokhsar D.S."/>
            <person name="Boore J.L."/>
        </authorList>
    </citation>
    <scope>NUCLEOTIDE SEQUENCE [LARGE SCALE GENOMIC DNA]</scope>
    <source>
        <strain evidence="3">Pr102</strain>
    </source>
</reference>
<evidence type="ECO:0000256" key="1">
    <source>
        <dbReference type="SAM" id="MobiDB-lite"/>
    </source>
</evidence>
<dbReference type="EnsemblProtists" id="Phyra76596">
    <property type="protein sequence ID" value="Phyra76596"/>
    <property type="gene ID" value="Phyra76596"/>
</dbReference>
<protein>
    <submittedName>
        <fullName evidence="2">Uncharacterized protein</fullName>
    </submittedName>
</protein>
<reference evidence="2" key="2">
    <citation type="submission" date="2015-06" db="UniProtKB">
        <authorList>
            <consortium name="EnsemblProtists"/>
        </authorList>
    </citation>
    <scope>IDENTIFICATION</scope>
    <source>
        <strain evidence="2">Pr102</strain>
    </source>
</reference>
<dbReference type="VEuPathDB" id="FungiDB:KRP23_11300"/>
<feature type="compositionally biased region" description="Polar residues" evidence="1">
    <location>
        <begin position="35"/>
        <end position="44"/>
    </location>
</feature>
<dbReference type="VEuPathDB" id="FungiDB:KRP22_11471"/>
<feature type="region of interest" description="Disordered" evidence="1">
    <location>
        <begin position="31"/>
        <end position="74"/>
    </location>
</feature>
<keyword evidence="3" id="KW-1185">Reference proteome</keyword>
<name>H3GK39_PHYRM</name>
<proteinExistence type="predicted"/>
<organism evidence="2 3">
    <name type="scientific">Phytophthora ramorum</name>
    <name type="common">Sudden oak death agent</name>
    <dbReference type="NCBI Taxonomy" id="164328"/>
    <lineage>
        <taxon>Eukaryota</taxon>
        <taxon>Sar</taxon>
        <taxon>Stramenopiles</taxon>
        <taxon>Oomycota</taxon>
        <taxon>Peronosporomycetes</taxon>
        <taxon>Peronosporales</taxon>
        <taxon>Peronosporaceae</taxon>
        <taxon>Phytophthora</taxon>
    </lineage>
</organism>
<dbReference type="AlphaFoldDB" id="H3GK39"/>
<evidence type="ECO:0000313" key="3">
    <source>
        <dbReference type="Proteomes" id="UP000005238"/>
    </source>
</evidence>
<dbReference type="OrthoDB" id="129280at2759"/>
<accession>H3GK39</accession>
<evidence type="ECO:0000313" key="2">
    <source>
        <dbReference type="EnsemblProtists" id="Phyra76596"/>
    </source>
</evidence>
<dbReference type="RefSeq" id="XP_067741112.1">
    <property type="nucleotide sequence ID" value="XM_067881835.1"/>
</dbReference>
<dbReference type="Proteomes" id="UP000005238">
    <property type="component" value="Unassembled WGS sequence"/>
</dbReference>
<dbReference type="GeneID" id="94217571"/>
<dbReference type="HOGENOM" id="CLU_1819650_0_0_1"/>
<sequence>MPAGSLAPAGALVLNRNRLSTLSDDIGDIEEESMQQESNVNSLDDSSRRRVMSSLDELSPRRERGISEFDDSSPRRVRGLSALENRREANSGAHIDTNKSGDSYFSVDSEYYGETIRDCSPVLFRGSECDYDSDDSVREEEF</sequence>
<dbReference type="VEuPathDB" id="FungiDB:KRP22_10694"/>
<dbReference type="InParanoid" id="H3GK39"/>
<dbReference type="EMBL" id="DS566016">
    <property type="status" value="NOT_ANNOTATED_CDS"/>
    <property type="molecule type" value="Genomic_DNA"/>
</dbReference>